<evidence type="ECO:0000313" key="1">
    <source>
        <dbReference type="EMBL" id="GIY43962.1"/>
    </source>
</evidence>
<organism evidence="1 2">
    <name type="scientific">Caerostris extrusa</name>
    <name type="common">Bark spider</name>
    <name type="synonym">Caerostris bankana</name>
    <dbReference type="NCBI Taxonomy" id="172846"/>
    <lineage>
        <taxon>Eukaryota</taxon>
        <taxon>Metazoa</taxon>
        <taxon>Ecdysozoa</taxon>
        <taxon>Arthropoda</taxon>
        <taxon>Chelicerata</taxon>
        <taxon>Arachnida</taxon>
        <taxon>Araneae</taxon>
        <taxon>Araneomorphae</taxon>
        <taxon>Entelegynae</taxon>
        <taxon>Araneoidea</taxon>
        <taxon>Araneidae</taxon>
        <taxon>Caerostris</taxon>
    </lineage>
</organism>
<dbReference type="EMBL" id="BPLR01011065">
    <property type="protein sequence ID" value="GIY43962.1"/>
    <property type="molecule type" value="Genomic_DNA"/>
</dbReference>
<accession>A0AAV4TGP4</accession>
<keyword evidence="2" id="KW-1185">Reference proteome</keyword>
<name>A0AAV4TGP4_CAEEX</name>
<gene>
    <name evidence="1" type="ORF">CEXT_614461</name>
</gene>
<reference evidence="1 2" key="1">
    <citation type="submission" date="2021-06" db="EMBL/GenBank/DDBJ databases">
        <title>Caerostris extrusa draft genome.</title>
        <authorList>
            <person name="Kono N."/>
            <person name="Arakawa K."/>
        </authorList>
    </citation>
    <scope>NUCLEOTIDE SEQUENCE [LARGE SCALE GENOMIC DNA]</scope>
</reference>
<dbReference type="AlphaFoldDB" id="A0AAV4TGP4"/>
<evidence type="ECO:0000313" key="2">
    <source>
        <dbReference type="Proteomes" id="UP001054945"/>
    </source>
</evidence>
<comment type="caution">
    <text evidence="1">The sequence shown here is derived from an EMBL/GenBank/DDBJ whole genome shotgun (WGS) entry which is preliminary data.</text>
</comment>
<protein>
    <submittedName>
        <fullName evidence="1">Uncharacterized protein</fullName>
    </submittedName>
</protein>
<proteinExistence type="predicted"/>
<sequence length="97" mass="11382">MAKKIDLQLRAWWMRGGGTQHGVNSNLDQSCFRESVGMFFMLNSSFFPSQNAQRMIPFYIEFALMKNFSTRFSHNHLLLSSPFVSSTPQLMFFDRWC</sequence>
<dbReference type="Proteomes" id="UP001054945">
    <property type="component" value="Unassembled WGS sequence"/>
</dbReference>